<reference evidence="3 4" key="1">
    <citation type="journal article" date="2011" name="Stand. Genomic Sci.">
        <title>Complete genome sequence of Nitratifractor salsuginis type strain (E9I37-1).</title>
        <authorList>
            <person name="Anderson I."/>
            <person name="Sikorski J."/>
            <person name="Zeytun A."/>
            <person name="Nolan M."/>
            <person name="Lapidus A."/>
            <person name="Lucas S."/>
            <person name="Hammon N."/>
            <person name="Deshpande S."/>
            <person name="Cheng J.F."/>
            <person name="Tapia R."/>
            <person name="Han C."/>
            <person name="Goodwin L."/>
            <person name="Pitluck S."/>
            <person name="Liolios K."/>
            <person name="Pagani I."/>
            <person name="Ivanova N."/>
            <person name="Huntemann M."/>
            <person name="Mavromatis K."/>
            <person name="Ovchinikova G."/>
            <person name="Pati A."/>
            <person name="Chen A."/>
            <person name="Palaniappan K."/>
            <person name="Land M."/>
            <person name="Hauser L."/>
            <person name="Brambilla E.M."/>
            <person name="Ngatchou-Djao O.D."/>
            <person name="Rohde M."/>
            <person name="Tindall B.J."/>
            <person name="Goker M."/>
            <person name="Detter J.C."/>
            <person name="Woyke T."/>
            <person name="Bristow J."/>
            <person name="Eisen J.A."/>
            <person name="Markowitz V."/>
            <person name="Hugenholtz P."/>
            <person name="Klenk H.P."/>
            <person name="Kyrpides N.C."/>
        </authorList>
    </citation>
    <scope>NUCLEOTIDE SEQUENCE [LARGE SCALE GENOMIC DNA]</scope>
    <source>
        <strain evidence="4">DSM 16511 / JCM 12458 / E9I37-1</strain>
    </source>
</reference>
<protein>
    <recommendedName>
        <fullName evidence="2">ATP-grasp domain-containing protein</fullName>
    </recommendedName>
</protein>
<dbReference type="EMBL" id="CP002452">
    <property type="protein sequence ID" value="ADV46587.1"/>
    <property type="molecule type" value="Genomic_DNA"/>
</dbReference>
<evidence type="ECO:0000256" key="1">
    <source>
        <dbReference type="PROSITE-ProRule" id="PRU00409"/>
    </source>
</evidence>
<keyword evidence="4" id="KW-1185">Reference proteome</keyword>
<reference evidence="4" key="2">
    <citation type="submission" date="2011-01" db="EMBL/GenBank/DDBJ databases">
        <title>The complete genome of Nitratifractor salsuginis DSM 16511.</title>
        <authorList>
            <consortium name="US DOE Joint Genome Institute (JGI-PGF)"/>
            <person name="Lucas S."/>
            <person name="Copeland A."/>
            <person name="Lapidus A."/>
            <person name="Bruce D."/>
            <person name="Goodwin L."/>
            <person name="Pitluck S."/>
            <person name="Kyrpides N."/>
            <person name="Mavromatis K."/>
            <person name="Ivanova N."/>
            <person name="Mikhailova N."/>
            <person name="Zeytun A."/>
            <person name="Detter J.C."/>
            <person name="Tapia R."/>
            <person name="Han C."/>
            <person name="Land M."/>
            <person name="Hauser L."/>
            <person name="Markowitz V."/>
            <person name="Cheng J.-F."/>
            <person name="Hugenholtz P."/>
            <person name="Woyke T."/>
            <person name="Wu D."/>
            <person name="Tindall B."/>
            <person name="Schuetze A."/>
            <person name="Brambilla E."/>
            <person name="Klenk H.-P."/>
            <person name="Eisen J.A."/>
        </authorList>
    </citation>
    <scope>NUCLEOTIDE SEQUENCE [LARGE SCALE GENOMIC DNA]</scope>
    <source>
        <strain evidence="4">DSM 16511 / JCM 12458 / E9I37-1</strain>
    </source>
</reference>
<dbReference type="HOGENOM" id="CLU_841532_0_0_7"/>
<accession>E6WZ75</accession>
<dbReference type="eggNOG" id="COG0189">
    <property type="taxonomic scope" value="Bacteria"/>
</dbReference>
<dbReference type="SUPFAM" id="SSF56059">
    <property type="entry name" value="Glutathione synthetase ATP-binding domain-like"/>
    <property type="match status" value="1"/>
</dbReference>
<dbReference type="OrthoDB" id="460582at2"/>
<dbReference type="InterPro" id="IPR011761">
    <property type="entry name" value="ATP-grasp"/>
</dbReference>
<dbReference type="GO" id="GO:0005524">
    <property type="term" value="F:ATP binding"/>
    <property type="evidence" value="ECO:0007669"/>
    <property type="project" value="UniProtKB-UniRule"/>
</dbReference>
<keyword evidence="1" id="KW-0547">Nucleotide-binding</keyword>
<dbReference type="KEGG" id="nsa:Nitsa_1336"/>
<evidence type="ECO:0000313" key="3">
    <source>
        <dbReference type="EMBL" id="ADV46587.1"/>
    </source>
</evidence>
<name>E6WZ75_NITSE</name>
<dbReference type="AlphaFoldDB" id="E6WZ75"/>
<evidence type="ECO:0000313" key="4">
    <source>
        <dbReference type="Proteomes" id="UP000008633"/>
    </source>
</evidence>
<proteinExistence type="predicted"/>
<evidence type="ECO:0000259" key="2">
    <source>
        <dbReference type="PROSITE" id="PS50975"/>
    </source>
</evidence>
<keyword evidence="1" id="KW-0067">ATP-binding</keyword>
<dbReference type="RefSeq" id="WP_013554277.1">
    <property type="nucleotide sequence ID" value="NC_014935.1"/>
</dbReference>
<feature type="domain" description="ATP-grasp" evidence="2">
    <location>
        <begin position="117"/>
        <end position="315"/>
    </location>
</feature>
<dbReference type="PROSITE" id="PS50975">
    <property type="entry name" value="ATP_GRASP"/>
    <property type="match status" value="1"/>
</dbReference>
<gene>
    <name evidence="3" type="ordered locus">Nitsa_1336</name>
</gene>
<dbReference type="STRING" id="749222.Nitsa_1336"/>
<dbReference type="GO" id="GO:0046872">
    <property type="term" value="F:metal ion binding"/>
    <property type="evidence" value="ECO:0007669"/>
    <property type="project" value="InterPro"/>
</dbReference>
<organism evidence="3 4">
    <name type="scientific">Nitratifractor salsuginis (strain DSM 16511 / JCM 12458 / E9I37-1)</name>
    <dbReference type="NCBI Taxonomy" id="749222"/>
    <lineage>
        <taxon>Bacteria</taxon>
        <taxon>Pseudomonadati</taxon>
        <taxon>Campylobacterota</taxon>
        <taxon>Epsilonproteobacteria</taxon>
        <taxon>Campylobacterales</taxon>
        <taxon>Sulfurovaceae</taxon>
        <taxon>Nitratifractor</taxon>
    </lineage>
</organism>
<dbReference type="Proteomes" id="UP000008633">
    <property type="component" value="Chromosome"/>
</dbReference>
<sequence length="333" mass="36714">MSTILDLWSIGDAEEVTVVRAYGEGGHPELHLEGLMPILQLLDPQKYPRRVLVLGSPSAGSPTPGFTPALICNSICDPDSNREGLEAAERVIGAYPGVRVVNPPGAVRNSSRERLASLAVGIAGLRVPKTVRIAPLSSAELPEWVEKYGMEFPVLFRPVGGQEGRALIRIDSAEESGKLEAYALDGREFYLSEFVDFRSSDGYYRKYRFFIIAGKILPGHVIYSKHWKIQRDTIAELPPALKREAVDFLSFSEEEGVASLGVLAEKIGLDFMGVDCSFLADGKILLFEANACMNPFSEEKEPGYYTEAWRKRIVTALESLMDAKISTVKSVKR</sequence>